<sequence length="133" mass="14244">MQMHNSTLIRPTRRLSGIRPTRRLSGFTVPNGPVVVNIPTLGMSLSHSNPLRRPIPRGKYIAKANFGVPACREDRSLPAWDRSLVSNPKNQRSGTGHSPPGTGLSDPSRKTRAREPVAPSQGPVASSPAAALP</sequence>
<feature type="region of interest" description="Disordered" evidence="1">
    <location>
        <begin position="79"/>
        <end position="133"/>
    </location>
</feature>
<organism evidence="2">
    <name type="scientific">Ananas comosus var. bracteatus</name>
    <name type="common">red pineapple</name>
    <dbReference type="NCBI Taxonomy" id="296719"/>
    <lineage>
        <taxon>Eukaryota</taxon>
        <taxon>Viridiplantae</taxon>
        <taxon>Streptophyta</taxon>
        <taxon>Embryophyta</taxon>
        <taxon>Tracheophyta</taxon>
        <taxon>Spermatophyta</taxon>
        <taxon>Magnoliopsida</taxon>
        <taxon>Liliopsida</taxon>
        <taxon>Poales</taxon>
        <taxon>Bromeliaceae</taxon>
        <taxon>Bromelioideae</taxon>
        <taxon>Ananas</taxon>
    </lineage>
</organism>
<dbReference type="EMBL" id="LR862144">
    <property type="protein sequence ID" value="CAD1824846.1"/>
    <property type="molecule type" value="Genomic_DNA"/>
</dbReference>
<feature type="compositionally biased region" description="Polar residues" evidence="1">
    <location>
        <begin position="84"/>
        <end position="96"/>
    </location>
</feature>
<protein>
    <submittedName>
        <fullName evidence="2">Uncharacterized protein</fullName>
    </submittedName>
</protein>
<evidence type="ECO:0000313" key="2">
    <source>
        <dbReference type="EMBL" id="CAD1824846.1"/>
    </source>
</evidence>
<proteinExistence type="predicted"/>
<accession>A0A6V7P2I1</accession>
<reference evidence="2" key="1">
    <citation type="submission" date="2020-07" db="EMBL/GenBank/DDBJ databases">
        <authorList>
            <person name="Lin J."/>
        </authorList>
    </citation>
    <scope>NUCLEOTIDE SEQUENCE</scope>
</reference>
<dbReference type="AlphaFoldDB" id="A0A6V7P2I1"/>
<name>A0A6V7P2I1_ANACO</name>
<gene>
    <name evidence="2" type="ORF">CB5_LOCUS8057</name>
</gene>
<evidence type="ECO:0000256" key="1">
    <source>
        <dbReference type="SAM" id="MobiDB-lite"/>
    </source>
</evidence>